<feature type="region of interest" description="Disordered" evidence="1">
    <location>
        <begin position="1"/>
        <end position="21"/>
    </location>
</feature>
<dbReference type="OrthoDB" id="4945643at2"/>
<dbReference type="EMBL" id="SHKI01000004">
    <property type="protein sequence ID" value="RZT66369.1"/>
    <property type="molecule type" value="Genomic_DNA"/>
</dbReference>
<dbReference type="AlphaFoldDB" id="A0A4V6MD03"/>
<proteinExistence type="predicted"/>
<name>A0A4V6MD03_9MICO</name>
<dbReference type="RefSeq" id="WP_157993024.1">
    <property type="nucleotide sequence ID" value="NZ_QYAG01000001.1"/>
</dbReference>
<gene>
    <name evidence="2" type="ORF">EV139_1806</name>
</gene>
<evidence type="ECO:0000256" key="1">
    <source>
        <dbReference type="SAM" id="MobiDB-lite"/>
    </source>
</evidence>
<keyword evidence="3" id="KW-1185">Reference proteome</keyword>
<accession>A0A4V6MD03</accession>
<evidence type="ECO:0000313" key="3">
    <source>
        <dbReference type="Proteomes" id="UP000291832"/>
    </source>
</evidence>
<comment type="caution">
    <text evidence="2">The sequence shown here is derived from an EMBL/GenBank/DDBJ whole genome shotgun (WGS) entry which is preliminary data.</text>
</comment>
<protein>
    <submittedName>
        <fullName evidence="2">Uncharacterized protein</fullName>
    </submittedName>
</protein>
<organism evidence="2 3">
    <name type="scientific">Leucobacter luti</name>
    <dbReference type="NCBI Taxonomy" id="340320"/>
    <lineage>
        <taxon>Bacteria</taxon>
        <taxon>Bacillati</taxon>
        <taxon>Actinomycetota</taxon>
        <taxon>Actinomycetes</taxon>
        <taxon>Micrococcales</taxon>
        <taxon>Microbacteriaceae</taxon>
        <taxon>Leucobacter</taxon>
    </lineage>
</organism>
<dbReference type="Proteomes" id="UP000291832">
    <property type="component" value="Unassembled WGS sequence"/>
</dbReference>
<reference evidence="2 3" key="1">
    <citation type="journal article" date="2015" name="Stand. Genomic Sci.">
        <title>Genomic Encyclopedia of Bacterial and Archaeal Type Strains, Phase III: the genomes of soil and plant-associated and newly described type strains.</title>
        <authorList>
            <person name="Whitman W.B."/>
            <person name="Woyke T."/>
            <person name="Klenk H.P."/>
            <person name="Zhou Y."/>
            <person name="Lilburn T.G."/>
            <person name="Beck B.J."/>
            <person name="De Vos P."/>
            <person name="Vandamme P."/>
            <person name="Eisen J.A."/>
            <person name="Garrity G."/>
            <person name="Hugenholtz P."/>
            <person name="Kyrpides N.C."/>
        </authorList>
    </citation>
    <scope>NUCLEOTIDE SEQUENCE [LARGE SCALE GENOMIC DNA]</scope>
    <source>
        <strain evidence="2 3">RF6</strain>
    </source>
</reference>
<sequence length="137" mass="15475">MMTTLTPYDTGERLEPQPWSLEHPDRYGLVDLDDDESRTVFTIVGKRRDDGAPGHLLSIETHSDDSAVEIDGDRVLVLDEDALAGLRALVELAQRGRDDFQHQAETTRDYSEEDVRAADDAWRLAEQTIRTIRGARP</sequence>
<evidence type="ECO:0000313" key="2">
    <source>
        <dbReference type="EMBL" id="RZT66369.1"/>
    </source>
</evidence>